<dbReference type="InterPro" id="IPR006597">
    <property type="entry name" value="Sel1-like"/>
</dbReference>
<sequence>MEKINESHTSDSEPEEINNSHTQIDSDEMDETWIVNQTLMIIVNAKKHRCLDDLCRLLLPGFLADHNCDPETLFQLVNEHEDREKYLLVLAFLHGYGIGTSINATKAFECYFKSAELGDPIGMQETGYCLHKSIGTRHNKVQAEFWYKKAAAKDMELAQYELALIYMNRYDEDQGVFWLEKSAYAGFNESSEFLAETYFASGDYRRAFYWYRILFGDGKEVGRDGLAVCHKDGLGTVKDIHRAIKCLLIPSLEASYVLYEIFNE</sequence>
<name>A0A9N9FD95_9GLOM</name>
<proteinExistence type="predicted"/>
<dbReference type="Proteomes" id="UP000789831">
    <property type="component" value="Unassembled WGS sequence"/>
</dbReference>
<accession>A0A9N9FD95</accession>
<dbReference type="InterPro" id="IPR052748">
    <property type="entry name" value="ISR_Activator"/>
</dbReference>
<dbReference type="Gene3D" id="1.25.40.10">
    <property type="entry name" value="Tetratricopeptide repeat domain"/>
    <property type="match status" value="1"/>
</dbReference>
<gene>
    <name evidence="2" type="ORF">AGERDE_LOCUS5553</name>
</gene>
<reference evidence="2" key="1">
    <citation type="submission" date="2021-06" db="EMBL/GenBank/DDBJ databases">
        <authorList>
            <person name="Kallberg Y."/>
            <person name="Tangrot J."/>
            <person name="Rosling A."/>
        </authorList>
    </citation>
    <scope>NUCLEOTIDE SEQUENCE</scope>
    <source>
        <strain evidence="2">MT106</strain>
    </source>
</reference>
<dbReference type="InterPro" id="IPR011990">
    <property type="entry name" value="TPR-like_helical_dom_sf"/>
</dbReference>
<dbReference type="PANTHER" id="PTHR45011:SF1">
    <property type="entry name" value="DAP3-BINDING CELL DEATH ENHANCER 1"/>
    <property type="match status" value="1"/>
</dbReference>
<dbReference type="OrthoDB" id="2242379at2759"/>
<dbReference type="PANTHER" id="PTHR45011">
    <property type="entry name" value="DAP3-BINDING CELL DEATH ENHANCER 1"/>
    <property type="match status" value="1"/>
</dbReference>
<keyword evidence="3" id="KW-1185">Reference proteome</keyword>
<dbReference type="EMBL" id="CAJVPL010000763">
    <property type="protein sequence ID" value="CAG8527641.1"/>
    <property type="molecule type" value="Genomic_DNA"/>
</dbReference>
<protein>
    <submittedName>
        <fullName evidence="2">4429_t:CDS:1</fullName>
    </submittedName>
</protein>
<dbReference type="SMART" id="SM00671">
    <property type="entry name" value="SEL1"/>
    <property type="match status" value="3"/>
</dbReference>
<evidence type="ECO:0000313" key="2">
    <source>
        <dbReference type="EMBL" id="CAG8527641.1"/>
    </source>
</evidence>
<organism evidence="2 3">
    <name type="scientific">Ambispora gerdemannii</name>
    <dbReference type="NCBI Taxonomy" id="144530"/>
    <lineage>
        <taxon>Eukaryota</taxon>
        <taxon>Fungi</taxon>
        <taxon>Fungi incertae sedis</taxon>
        <taxon>Mucoromycota</taxon>
        <taxon>Glomeromycotina</taxon>
        <taxon>Glomeromycetes</taxon>
        <taxon>Archaeosporales</taxon>
        <taxon>Ambisporaceae</taxon>
        <taxon>Ambispora</taxon>
    </lineage>
</organism>
<evidence type="ECO:0000256" key="1">
    <source>
        <dbReference type="SAM" id="MobiDB-lite"/>
    </source>
</evidence>
<feature type="compositionally biased region" description="Basic and acidic residues" evidence="1">
    <location>
        <begin position="1"/>
        <end position="11"/>
    </location>
</feature>
<dbReference type="AlphaFoldDB" id="A0A9N9FD95"/>
<dbReference type="Pfam" id="PF08238">
    <property type="entry name" value="Sel1"/>
    <property type="match status" value="5"/>
</dbReference>
<comment type="caution">
    <text evidence="2">The sequence shown here is derived from an EMBL/GenBank/DDBJ whole genome shotgun (WGS) entry which is preliminary data.</text>
</comment>
<dbReference type="SUPFAM" id="SSF81901">
    <property type="entry name" value="HCP-like"/>
    <property type="match status" value="1"/>
</dbReference>
<evidence type="ECO:0000313" key="3">
    <source>
        <dbReference type="Proteomes" id="UP000789831"/>
    </source>
</evidence>
<feature type="region of interest" description="Disordered" evidence="1">
    <location>
        <begin position="1"/>
        <end position="24"/>
    </location>
</feature>